<evidence type="ECO:0000313" key="2">
    <source>
        <dbReference type="Proteomes" id="UP001162992"/>
    </source>
</evidence>
<comment type="caution">
    <text evidence="1">The sequence shown here is derived from an EMBL/GenBank/DDBJ whole genome shotgun (WGS) entry which is preliminary data.</text>
</comment>
<gene>
    <name evidence="1" type="ORF">O6H91_02G117000</name>
</gene>
<name>A0ACC2EJR3_DIPCM</name>
<dbReference type="Proteomes" id="UP001162992">
    <property type="component" value="Chromosome 2"/>
</dbReference>
<reference evidence="2" key="1">
    <citation type="journal article" date="2024" name="Proc. Natl. Acad. Sci. U.S.A.">
        <title>Extraordinary preservation of gene collinearity over three hundred million years revealed in homosporous lycophytes.</title>
        <authorList>
            <person name="Li C."/>
            <person name="Wickell D."/>
            <person name="Kuo L.Y."/>
            <person name="Chen X."/>
            <person name="Nie B."/>
            <person name="Liao X."/>
            <person name="Peng D."/>
            <person name="Ji J."/>
            <person name="Jenkins J."/>
            <person name="Williams M."/>
            <person name="Shu S."/>
            <person name="Plott C."/>
            <person name="Barry K."/>
            <person name="Rajasekar S."/>
            <person name="Grimwood J."/>
            <person name="Han X."/>
            <person name="Sun S."/>
            <person name="Hou Z."/>
            <person name="He W."/>
            <person name="Dai G."/>
            <person name="Sun C."/>
            <person name="Schmutz J."/>
            <person name="Leebens-Mack J.H."/>
            <person name="Li F.W."/>
            <person name="Wang L."/>
        </authorList>
    </citation>
    <scope>NUCLEOTIDE SEQUENCE [LARGE SCALE GENOMIC DNA]</scope>
    <source>
        <strain evidence="2">cv. PW_Plant_1</strain>
    </source>
</reference>
<accession>A0ACC2EJR3</accession>
<sequence length="576" mass="62247">MEEASVQQDEERNGAEEGWGWGCGGGGGGSRVVLKKGPWTAAEDAILVTYVHKHGEGNWNSLQKHSGLSRCGKSCRLRWANHLRPNLKKGAFTVDEERLIIELHAKLGNKWARMAAQLPGRTDNEIKNYWNTRIKRRQRAGLPVYPPEVQSIHISSSCVQIQGDSTSVSTNTDSDSDALPSPSIEMPSLNLAMDGFSVPVAFPKIPLDPVSNHALTVPASSVSKFLQDFKSPSNSHCYFTEYKAMSFSQLSDTMTKCFESSHRQPHCTGALDSMLAQGFPLEPDPGIGGQFPGVQPNYHGFASGSYSFFGLDSSLKLELPSAQCVNAAGSAGTDASALTSTLTPLSSSKSMLSESHSFEHVSSSGLLESLLQEAEAKQRISHFISQKDLSSVHTLDDDTFVNKTLWIEDSDAVVSLGTVGNCAVNDAIEPISSSYVFNWKDAPSSLSIPKPAIKLEETSATSSWAYPDLQPSMLQDFIRPYEVVVSKWYNSQAPDNAVETCRHPVVADPENGAISSSSALNSGYPGLEPAVTGHIWELGFSQWNNMPGACLIGDFPADCRAFITAADQSVDACAIF</sequence>
<keyword evidence="2" id="KW-1185">Reference proteome</keyword>
<evidence type="ECO:0000313" key="1">
    <source>
        <dbReference type="EMBL" id="KAJ7566757.1"/>
    </source>
</evidence>
<protein>
    <submittedName>
        <fullName evidence="1">Uncharacterized protein</fullName>
    </submittedName>
</protein>
<proteinExistence type="predicted"/>
<dbReference type="EMBL" id="CM055093">
    <property type="protein sequence ID" value="KAJ7566757.1"/>
    <property type="molecule type" value="Genomic_DNA"/>
</dbReference>
<organism evidence="1 2">
    <name type="scientific">Diphasiastrum complanatum</name>
    <name type="common">Issler's clubmoss</name>
    <name type="synonym">Lycopodium complanatum</name>
    <dbReference type="NCBI Taxonomy" id="34168"/>
    <lineage>
        <taxon>Eukaryota</taxon>
        <taxon>Viridiplantae</taxon>
        <taxon>Streptophyta</taxon>
        <taxon>Embryophyta</taxon>
        <taxon>Tracheophyta</taxon>
        <taxon>Lycopodiopsida</taxon>
        <taxon>Lycopodiales</taxon>
        <taxon>Lycopodiaceae</taxon>
        <taxon>Lycopodioideae</taxon>
        <taxon>Diphasiastrum</taxon>
    </lineage>
</organism>